<keyword evidence="1" id="KW-0812">Transmembrane</keyword>
<proteinExistence type="predicted"/>
<keyword evidence="1" id="KW-1133">Transmembrane helix</keyword>
<protein>
    <submittedName>
        <fullName evidence="2">Uncharacterized protein</fullName>
    </submittedName>
</protein>
<gene>
    <name evidence="2" type="ORF">NC653_017601</name>
</gene>
<reference evidence="2" key="1">
    <citation type="journal article" date="2023" name="Mol. Ecol. Resour.">
        <title>Chromosome-level genome assembly of a triploid poplar Populus alba 'Berolinensis'.</title>
        <authorList>
            <person name="Chen S."/>
            <person name="Yu Y."/>
            <person name="Wang X."/>
            <person name="Wang S."/>
            <person name="Zhang T."/>
            <person name="Zhou Y."/>
            <person name="He R."/>
            <person name="Meng N."/>
            <person name="Wang Y."/>
            <person name="Liu W."/>
            <person name="Liu Z."/>
            <person name="Liu J."/>
            <person name="Guo Q."/>
            <person name="Huang H."/>
            <person name="Sederoff R.R."/>
            <person name="Wang G."/>
            <person name="Qu G."/>
            <person name="Chen S."/>
        </authorList>
    </citation>
    <scope>NUCLEOTIDE SEQUENCE</scope>
    <source>
        <strain evidence="2">SC-2020</strain>
    </source>
</reference>
<organism evidence="2 3">
    <name type="scientific">Populus alba x Populus x berolinensis</name>
    <dbReference type="NCBI Taxonomy" id="444605"/>
    <lineage>
        <taxon>Eukaryota</taxon>
        <taxon>Viridiplantae</taxon>
        <taxon>Streptophyta</taxon>
        <taxon>Embryophyta</taxon>
        <taxon>Tracheophyta</taxon>
        <taxon>Spermatophyta</taxon>
        <taxon>Magnoliopsida</taxon>
        <taxon>eudicotyledons</taxon>
        <taxon>Gunneridae</taxon>
        <taxon>Pentapetalae</taxon>
        <taxon>rosids</taxon>
        <taxon>fabids</taxon>
        <taxon>Malpighiales</taxon>
        <taxon>Salicaceae</taxon>
        <taxon>Saliceae</taxon>
        <taxon>Populus</taxon>
    </lineage>
</organism>
<sequence length="43" mass="4861">MVGELDFSSVLSAVLYALCASLLLLWNQRQRKFWNLDAGNLGF</sequence>
<dbReference type="EMBL" id="JAQIZT010000006">
    <property type="protein sequence ID" value="KAJ6994855.1"/>
    <property type="molecule type" value="Genomic_DNA"/>
</dbReference>
<evidence type="ECO:0000313" key="3">
    <source>
        <dbReference type="Proteomes" id="UP001164929"/>
    </source>
</evidence>
<name>A0AAD6QQP0_9ROSI</name>
<evidence type="ECO:0000256" key="1">
    <source>
        <dbReference type="SAM" id="Phobius"/>
    </source>
</evidence>
<feature type="transmembrane region" description="Helical" evidence="1">
    <location>
        <begin position="6"/>
        <end position="26"/>
    </location>
</feature>
<comment type="caution">
    <text evidence="2">The sequence shown here is derived from an EMBL/GenBank/DDBJ whole genome shotgun (WGS) entry which is preliminary data.</text>
</comment>
<evidence type="ECO:0000313" key="2">
    <source>
        <dbReference type="EMBL" id="KAJ6994855.1"/>
    </source>
</evidence>
<keyword evidence="3" id="KW-1185">Reference proteome</keyword>
<keyword evidence="1" id="KW-0472">Membrane</keyword>
<dbReference type="Proteomes" id="UP001164929">
    <property type="component" value="Chromosome 6"/>
</dbReference>
<accession>A0AAD6QQP0</accession>
<dbReference type="AlphaFoldDB" id="A0AAD6QQP0"/>